<dbReference type="InterPro" id="IPR011047">
    <property type="entry name" value="Quinoprotein_ADH-like_sf"/>
</dbReference>
<dbReference type="OrthoDB" id="6364780at2759"/>
<dbReference type="AlphaFoldDB" id="A0A4Y2A5Z3"/>
<gene>
    <name evidence="9" type="ORF">AVEN_194513_1</name>
</gene>
<feature type="transmembrane region" description="Helical" evidence="7">
    <location>
        <begin position="70"/>
        <end position="91"/>
    </location>
</feature>
<feature type="region of interest" description="Disordered" evidence="6">
    <location>
        <begin position="1"/>
        <end position="38"/>
    </location>
</feature>
<comment type="subcellular location">
    <subcellularLocation>
        <location evidence="1">Membrane</location>
        <topology evidence="1">Single-pass membrane protein</topology>
    </subcellularLocation>
</comment>
<dbReference type="Proteomes" id="UP000499080">
    <property type="component" value="Unassembled WGS sequence"/>
</dbReference>
<evidence type="ECO:0000256" key="1">
    <source>
        <dbReference type="ARBA" id="ARBA00004167"/>
    </source>
</evidence>
<feature type="domain" description="FAM234A/B beta-propeller" evidence="8">
    <location>
        <begin position="146"/>
        <end position="431"/>
    </location>
</feature>
<protein>
    <recommendedName>
        <fullName evidence="8">FAM234A/B beta-propeller domain-containing protein</fullName>
    </recommendedName>
</protein>
<dbReference type="Pfam" id="PF23727">
    <property type="entry name" value="Beta-prop_FAM234A_B"/>
    <property type="match status" value="1"/>
</dbReference>
<evidence type="ECO:0000256" key="3">
    <source>
        <dbReference type="ARBA" id="ARBA00022989"/>
    </source>
</evidence>
<proteinExistence type="inferred from homology"/>
<comment type="caution">
    <text evidence="9">The sequence shown here is derived from an EMBL/GenBank/DDBJ whole genome shotgun (WGS) entry which is preliminary data.</text>
</comment>
<evidence type="ECO:0000256" key="6">
    <source>
        <dbReference type="SAM" id="MobiDB-lite"/>
    </source>
</evidence>
<accession>A0A4Y2A5Z3</accession>
<dbReference type="InterPro" id="IPR055409">
    <property type="entry name" value="Beta-prop_FAM234A_B"/>
</dbReference>
<keyword evidence="4 7" id="KW-0472">Membrane</keyword>
<evidence type="ECO:0000256" key="7">
    <source>
        <dbReference type="SAM" id="Phobius"/>
    </source>
</evidence>
<evidence type="ECO:0000313" key="9">
    <source>
        <dbReference type="EMBL" id="GBL75291.1"/>
    </source>
</evidence>
<keyword evidence="3 7" id="KW-1133">Transmembrane helix</keyword>
<dbReference type="GO" id="GO:0016020">
    <property type="term" value="C:membrane"/>
    <property type="evidence" value="ECO:0007669"/>
    <property type="project" value="UniProtKB-SubCell"/>
</dbReference>
<organism evidence="9 10">
    <name type="scientific">Araneus ventricosus</name>
    <name type="common">Orbweaver spider</name>
    <name type="synonym">Epeira ventricosa</name>
    <dbReference type="NCBI Taxonomy" id="182803"/>
    <lineage>
        <taxon>Eukaryota</taxon>
        <taxon>Metazoa</taxon>
        <taxon>Ecdysozoa</taxon>
        <taxon>Arthropoda</taxon>
        <taxon>Chelicerata</taxon>
        <taxon>Arachnida</taxon>
        <taxon>Araneae</taxon>
        <taxon>Araneomorphae</taxon>
        <taxon>Entelegynae</taxon>
        <taxon>Araneoidea</taxon>
        <taxon>Araneidae</taxon>
        <taxon>Araneus</taxon>
    </lineage>
</organism>
<evidence type="ECO:0000256" key="5">
    <source>
        <dbReference type="ARBA" id="ARBA00025791"/>
    </source>
</evidence>
<comment type="similarity">
    <text evidence="5">Belongs to the FAM234 family.</text>
</comment>
<dbReference type="PANTHER" id="PTHR21419:SF30">
    <property type="entry name" value="IG-LIKE DOMAIN-CONTAINING PROTEIN"/>
    <property type="match status" value="1"/>
</dbReference>
<name>A0A4Y2A5Z3_ARAVE</name>
<keyword evidence="2 7" id="KW-0812">Transmembrane</keyword>
<reference evidence="9 10" key="1">
    <citation type="journal article" date="2019" name="Sci. Rep.">
        <title>Orb-weaving spider Araneus ventricosus genome elucidates the spidroin gene catalogue.</title>
        <authorList>
            <person name="Kono N."/>
            <person name="Nakamura H."/>
            <person name="Ohtoshi R."/>
            <person name="Moran D.A.P."/>
            <person name="Shinohara A."/>
            <person name="Yoshida Y."/>
            <person name="Fujiwara M."/>
            <person name="Mori M."/>
            <person name="Tomita M."/>
            <person name="Arakawa K."/>
        </authorList>
    </citation>
    <scope>NUCLEOTIDE SEQUENCE [LARGE SCALE GENOMIC DNA]</scope>
</reference>
<evidence type="ECO:0000256" key="4">
    <source>
        <dbReference type="ARBA" id="ARBA00023136"/>
    </source>
</evidence>
<sequence length="684" mass="75556">MKLNATPRHYMPLPQNQSDDDESGPSKEDKVDKQVFKNSFDASEGLSKRIRQSGTAEVNPKNLPMSPMRLTMFIISLIICVLFVIIFVFFVPCTTSQNLNRICHLTYKWRKSFPNMSFTSPLDFLDHGSYGKRLIILGFEGSESGLIAIQESNGKESWRLHLHALPISSFCNVIDVNSDGIAECLVIGNNGLFAAIDVKKGIGLWYLHNHSDLSSANSIYGPVIIPDCDEDSIADIVVSYDMGSGGNSSYLALVSGGTGQIIGSLIELTQCRGPAVSRLSIERQNAIYLVLHCPGEINDNLWLLSSKNIHDAALNETDKPLLQNIFRIPHYNQDIQFYQIPGSKQELIIILDGVKVMLLKMTSGFNFQIVWETRMNVDRHTSEHYMQNSFKILTDGQFVNGSSQLVVAYTQTNQSKIIGLSLVDGKEVWSITHDNGTVTSAIKLINFFGNIDGLLLKILSSVNVYESEIFDENNRSNSSYQETEKRALKSNLKSLQESYIFIKCGEVPVTKTITTEEVLTVCNANGACDPNVYTSNSTVLLQLRAQTIPSLRVIHPDLITLLEMVVCCSGVETSVHSFSGQLNALSGTLSKRASMFPFGEENVSLDRPKRVSQGDHGSQSPKSISAGIRPVTGFLCSVMGPFRALQGRHSLHHFSTSVLIKSLLGSLVLCKVFMTPHCPPLALF</sequence>
<dbReference type="EMBL" id="BGPR01000007">
    <property type="protein sequence ID" value="GBL75291.1"/>
    <property type="molecule type" value="Genomic_DNA"/>
</dbReference>
<dbReference type="SUPFAM" id="SSF50998">
    <property type="entry name" value="Quinoprotein alcohol dehydrogenase-like"/>
    <property type="match status" value="1"/>
</dbReference>
<evidence type="ECO:0000256" key="2">
    <source>
        <dbReference type="ARBA" id="ARBA00022692"/>
    </source>
</evidence>
<dbReference type="InterPro" id="IPR045232">
    <property type="entry name" value="FAM234"/>
</dbReference>
<dbReference type="PANTHER" id="PTHR21419">
    <property type="match status" value="1"/>
</dbReference>
<evidence type="ECO:0000313" key="10">
    <source>
        <dbReference type="Proteomes" id="UP000499080"/>
    </source>
</evidence>
<evidence type="ECO:0000259" key="8">
    <source>
        <dbReference type="Pfam" id="PF23727"/>
    </source>
</evidence>
<keyword evidence="10" id="KW-1185">Reference proteome</keyword>
<feature type="compositionally biased region" description="Basic and acidic residues" evidence="6">
    <location>
        <begin position="24"/>
        <end position="35"/>
    </location>
</feature>